<dbReference type="EMBL" id="CAJPVJ010014998">
    <property type="protein sequence ID" value="CAG2175629.1"/>
    <property type="molecule type" value="Genomic_DNA"/>
</dbReference>
<feature type="transmembrane region" description="Helical" evidence="13">
    <location>
        <begin position="320"/>
        <end position="340"/>
    </location>
</feature>
<dbReference type="GO" id="GO:0004768">
    <property type="term" value="F:stearoyl-CoA 9-desaturase activity"/>
    <property type="evidence" value="ECO:0007669"/>
    <property type="project" value="TreeGrafter"/>
</dbReference>
<dbReference type="PANTHER" id="PTHR11351:SF31">
    <property type="entry name" value="DESATURASE 1, ISOFORM A-RELATED"/>
    <property type="match status" value="1"/>
</dbReference>
<keyword evidence="5 12" id="KW-0812">Transmembrane</keyword>
<dbReference type="CDD" id="cd03505">
    <property type="entry name" value="Delta9-FADS-like"/>
    <property type="match status" value="1"/>
</dbReference>
<keyword evidence="10 13" id="KW-0472">Membrane</keyword>
<feature type="transmembrane region" description="Helical" evidence="13">
    <location>
        <begin position="109"/>
        <end position="132"/>
    </location>
</feature>
<keyword evidence="8 12" id="KW-0560">Oxidoreductase</keyword>
<dbReference type="InterPro" id="IPR015876">
    <property type="entry name" value="Acyl-CoA_DS"/>
</dbReference>
<dbReference type="AlphaFoldDB" id="A0A7R9MEK4"/>
<evidence type="ECO:0000256" key="7">
    <source>
        <dbReference type="ARBA" id="ARBA00022989"/>
    </source>
</evidence>
<evidence type="ECO:0000256" key="6">
    <source>
        <dbReference type="ARBA" id="ARBA00022832"/>
    </source>
</evidence>
<feature type="transmembrane region" description="Helical" evidence="13">
    <location>
        <begin position="29"/>
        <end position="47"/>
    </location>
</feature>
<evidence type="ECO:0000256" key="8">
    <source>
        <dbReference type="ARBA" id="ARBA00023002"/>
    </source>
</evidence>
<comment type="domain">
    <text evidence="12">The histidine box domains are involved in binding the catalytic metal ions.</text>
</comment>
<comment type="subcellular location">
    <subcellularLocation>
        <location evidence="1">Membrane</location>
        <topology evidence="1">Multi-pass membrane protein</topology>
    </subcellularLocation>
</comment>
<comment type="cofactor">
    <cofactor evidence="12">
        <name>Fe(2+)</name>
        <dbReference type="ChEBI" id="CHEBI:29033"/>
    </cofactor>
</comment>
<sequence>MLIITPLDDYWSRIEDPRIKDYPVYSGPIWKILSILSAYLLVVKVLLPRYMRHRQPYHLTGFTLVYNTLMVALNVYIFRKCVTFLDSGRIFLEFDFPDRTDTSSHSNDFIQFIWIFSMSKFVSFTDAVILNLRKKTRNITFLHLYHHTVLPIICWLSMKHNASIPIIRLFIIVWRTLLFLILVHIIGIYGWFCQFRSIQLKTYIWTYVMYFLSGLGILLGAHRLWTHRSFKAHPTVKTVLMLLESSAMQRSVYVWSRDHRIHHKFSETDADPHNSNRGLFFAHIGWLLVQKHPKFIEKRNEIDINDLKADPIVMFQKRHMALLSLVCGIIVPVIVPMLLWDESFINAFIANTLRYLYALHSTFLVNSAAHMYGIRPYDELIEPRESNFAIYFTFGEGYHNFHH</sequence>
<keyword evidence="3 12" id="KW-0444">Lipid biosynthesis</keyword>
<dbReference type="EMBL" id="OC929823">
    <property type="protein sequence ID" value="CAD7658443.1"/>
    <property type="molecule type" value="Genomic_DNA"/>
</dbReference>
<feature type="transmembrane region" description="Helical" evidence="13">
    <location>
        <begin position="166"/>
        <end position="192"/>
    </location>
</feature>
<comment type="similarity">
    <text evidence="2 12">Belongs to the fatty acid desaturase type 1 family.</text>
</comment>
<dbReference type="GO" id="GO:0006636">
    <property type="term" value="P:unsaturated fatty acid biosynthetic process"/>
    <property type="evidence" value="ECO:0007669"/>
    <property type="project" value="TreeGrafter"/>
</dbReference>
<proteinExistence type="inferred from homology"/>
<keyword evidence="6" id="KW-0276">Fatty acid metabolism</keyword>
<dbReference type="GO" id="GO:0009922">
    <property type="term" value="F:fatty acid elongase activity"/>
    <property type="evidence" value="ECO:0007669"/>
    <property type="project" value="InterPro"/>
</dbReference>
<evidence type="ECO:0000256" key="1">
    <source>
        <dbReference type="ARBA" id="ARBA00004141"/>
    </source>
</evidence>
<feature type="non-terminal residue" evidence="14">
    <location>
        <position position="1"/>
    </location>
</feature>
<dbReference type="PRINTS" id="PR00075">
    <property type="entry name" value="FACDDSATRASE"/>
</dbReference>
<dbReference type="GO" id="GO:0005789">
    <property type="term" value="C:endoplasmic reticulum membrane"/>
    <property type="evidence" value="ECO:0007669"/>
    <property type="project" value="TreeGrafter"/>
</dbReference>
<evidence type="ECO:0000256" key="3">
    <source>
        <dbReference type="ARBA" id="ARBA00022516"/>
    </source>
</evidence>
<evidence type="ECO:0000256" key="9">
    <source>
        <dbReference type="ARBA" id="ARBA00023098"/>
    </source>
</evidence>
<dbReference type="InterPro" id="IPR002076">
    <property type="entry name" value="ELO_fam"/>
</dbReference>
<feature type="transmembrane region" description="Helical" evidence="13">
    <location>
        <begin position="204"/>
        <end position="221"/>
    </location>
</feature>
<reference evidence="14" key="1">
    <citation type="submission" date="2020-11" db="EMBL/GenBank/DDBJ databases">
        <authorList>
            <person name="Tran Van P."/>
        </authorList>
    </citation>
    <scope>NUCLEOTIDE SEQUENCE</scope>
</reference>
<evidence type="ECO:0000256" key="11">
    <source>
        <dbReference type="ARBA" id="ARBA00023160"/>
    </source>
</evidence>
<dbReference type="GO" id="GO:0005506">
    <property type="term" value="F:iron ion binding"/>
    <property type="evidence" value="ECO:0007669"/>
    <property type="project" value="TreeGrafter"/>
</dbReference>
<dbReference type="Proteomes" id="UP000728032">
    <property type="component" value="Unassembled WGS sequence"/>
</dbReference>
<accession>A0A7R9MEK4</accession>
<keyword evidence="15" id="KW-1185">Reference proteome</keyword>
<organism evidence="14">
    <name type="scientific">Oppiella nova</name>
    <dbReference type="NCBI Taxonomy" id="334625"/>
    <lineage>
        <taxon>Eukaryota</taxon>
        <taxon>Metazoa</taxon>
        <taxon>Ecdysozoa</taxon>
        <taxon>Arthropoda</taxon>
        <taxon>Chelicerata</taxon>
        <taxon>Arachnida</taxon>
        <taxon>Acari</taxon>
        <taxon>Acariformes</taxon>
        <taxon>Sarcoptiformes</taxon>
        <taxon>Oribatida</taxon>
        <taxon>Brachypylina</taxon>
        <taxon>Oppioidea</taxon>
        <taxon>Oppiidae</taxon>
        <taxon>Oppiella</taxon>
    </lineage>
</organism>
<evidence type="ECO:0000256" key="10">
    <source>
        <dbReference type="ARBA" id="ARBA00023136"/>
    </source>
</evidence>
<feature type="transmembrane region" description="Helical" evidence="13">
    <location>
        <begin position="355"/>
        <end position="374"/>
    </location>
</feature>
<name>A0A7R9MEK4_9ACAR</name>
<gene>
    <name evidence="14" type="ORF">ONB1V03_LOCUS15064</name>
</gene>
<evidence type="ECO:0000256" key="12">
    <source>
        <dbReference type="RuleBase" id="RU000581"/>
    </source>
</evidence>
<evidence type="ECO:0000256" key="13">
    <source>
        <dbReference type="SAM" id="Phobius"/>
    </source>
</evidence>
<evidence type="ECO:0000256" key="4">
    <source>
        <dbReference type="ARBA" id="ARBA00022679"/>
    </source>
</evidence>
<dbReference type="Pfam" id="PF01151">
    <property type="entry name" value="ELO"/>
    <property type="match status" value="1"/>
</dbReference>
<protein>
    <recommendedName>
        <fullName evidence="16">Very-long-chain 3-oxoacyl-CoA synthase</fullName>
    </recommendedName>
</protein>
<dbReference type="PANTHER" id="PTHR11351">
    <property type="entry name" value="ACYL-COA DESATURASE"/>
    <property type="match status" value="1"/>
</dbReference>
<evidence type="ECO:0000256" key="2">
    <source>
        <dbReference type="ARBA" id="ARBA00009295"/>
    </source>
</evidence>
<keyword evidence="4" id="KW-0808">Transferase</keyword>
<keyword evidence="9" id="KW-0443">Lipid metabolism</keyword>
<dbReference type="OrthoDB" id="10260134at2759"/>
<evidence type="ECO:0000313" key="14">
    <source>
        <dbReference type="EMBL" id="CAD7658443.1"/>
    </source>
</evidence>
<evidence type="ECO:0000313" key="15">
    <source>
        <dbReference type="Proteomes" id="UP000728032"/>
    </source>
</evidence>
<keyword evidence="7 13" id="KW-1133">Transmembrane helix</keyword>
<keyword evidence="11 12" id="KW-0275">Fatty acid biosynthesis</keyword>
<evidence type="ECO:0008006" key="16">
    <source>
        <dbReference type="Google" id="ProtNLM"/>
    </source>
</evidence>
<evidence type="ECO:0000256" key="5">
    <source>
        <dbReference type="ARBA" id="ARBA00022692"/>
    </source>
</evidence>
<feature type="transmembrane region" description="Helical" evidence="13">
    <location>
        <begin position="59"/>
        <end position="78"/>
    </location>
</feature>